<keyword evidence="1" id="KW-0472">Membrane</keyword>
<dbReference type="RefSeq" id="WP_173731539.1">
    <property type="nucleotide sequence ID" value="NZ_JABTTE010000015.1"/>
</dbReference>
<dbReference type="InterPro" id="IPR018729">
    <property type="entry name" value="DUF2269_transmembrane"/>
</dbReference>
<dbReference type="EMBL" id="JABTTE010000015">
    <property type="protein sequence ID" value="NSL52330.1"/>
    <property type="molecule type" value="Genomic_DNA"/>
</dbReference>
<sequence length="172" mass="19947">MKKLGPKSMKYLKMIHVLLVVLFFGGILSSLSINLTIDFSTYDETLLAYKNIIIISDQIIRFGAVGTLLIGFVYGFFTNWGFFKHRWVGVKFVLYMVQTIVGIFIVDHLMMANMNLLETQKEMALTNPVFIQNHEWRLYAVYFQIAVTVFIFIISYLKPWKKKTNVNIKSVA</sequence>
<evidence type="ECO:0000313" key="2">
    <source>
        <dbReference type="EMBL" id="NSL52330.1"/>
    </source>
</evidence>
<organism evidence="2 3">
    <name type="scientific">Calidifontibacillus erzurumensis</name>
    <dbReference type="NCBI Taxonomy" id="2741433"/>
    <lineage>
        <taxon>Bacteria</taxon>
        <taxon>Bacillati</taxon>
        <taxon>Bacillota</taxon>
        <taxon>Bacilli</taxon>
        <taxon>Bacillales</taxon>
        <taxon>Bacillaceae</taxon>
        <taxon>Calidifontibacillus/Schinkia group</taxon>
        <taxon>Calidifontibacillus</taxon>
    </lineage>
</organism>
<feature type="transmembrane region" description="Helical" evidence="1">
    <location>
        <begin position="136"/>
        <end position="157"/>
    </location>
</feature>
<dbReference type="Proteomes" id="UP000625804">
    <property type="component" value="Unassembled WGS sequence"/>
</dbReference>
<name>A0A8J8KEZ0_9BACI</name>
<feature type="transmembrane region" description="Helical" evidence="1">
    <location>
        <begin position="92"/>
        <end position="116"/>
    </location>
</feature>
<accession>A0A8J8KEZ0</accession>
<evidence type="ECO:0000256" key="1">
    <source>
        <dbReference type="SAM" id="Phobius"/>
    </source>
</evidence>
<dbReference type="Pfam" id="PF10027">
    <property type="entry name" value="DUF2269"/>
    <property type="match status" value="1"/>
</dbReference>
<proteinExistence type="predicted"/>
<dbReference type="AlphaFoldDB" id="A0A8J8KEZ0"/>
<keyword evidence="3" id="KW-1185">Reference proteome</keyword>
<gene>
    <name evidence="2" type="ORF">HR057_11250</name>
</gene>
<feature type="transmembrane region" description="Helical" evidence="1">
    <location>
        <begin position="59"/>
        <end position="80"/>
    </location>
</feature>
<keyword evidence="1" id="KW-0812">Transmembrane</keyword>
<evidence type="ECO:0000313" key="3">
    <source>
        <dbReference type="Proteomes" id="UP000625804"/>
    </source>
</evidence>
<keyword evidence="1" id="KW-1133">Transmembrane helix</keyword>
<protein>
    <submittedName>
        <fullName evidence="2">DUF2269 family protein</fullName>
    </submittedName>
</protein>
<reference evidence="2" key="1">
    <citation type="submission" date="2020-06" db="EMBL/GenBank/DDBJ databases">
        <title>A novel thermopfilic bacterium from Erzurum, Turkey.</title>
        <authorList>
            <person name="Adiguzel A."/>
            <person name="Ay H."/>
            <person name="Baltaci M.O."/>
        </authorList>
    </citation>
    <scope>NUCLEOTIDE SEQUENCE</scope>
    <source>
        <strain evidence="2">P2</strain>
    </source>
</reference>
<comment type="caution">
    <text evidence="2">The sequence shown here is derived from an EMBL/GenBank/DDBJ whole genome shotgun (WGS) entry which is preliminary data.</text>
</comment>